<dbReference type="GO" id="GO:0005052">
    <property type="term" value="F:peroxisome matrix targeting signal-1 binding"/>
    <property type="evidence" value="ECO:0007669"/>
    <property type="project" value="TreeGrafter"/>
</dbReference>
<comment type="subcellular location">
    <subcellularLocation>
        <location evidence="2">Cytoplasm</location>
    </subcellularLocation>
    <subcellularLocation>
        <location evidence="1">Peroxisome</location>
    </subcellularLocation>
</comment>
<dbReference type="GeneID" id="67028723"/>
<keyword evidence="10" id="KW-0675">Receptor</keyword>
<sequence>MALPMLMNGGAECGPSNALQGFSKQFDQDRGAAHDRIDTRPGQSGSTFRTRPTGAAANPLEQDAMRFLVLGRTRPWGCVAEAGRPSCCCSAAATAPSGWAADFARAGAGASGGMGVEAGMSMGGEWALQMPMQAQGMQGLERGAISPPAQMQQMGGIQHHMAYGPTMMNTVARNTTWTSDMRTDPESQIVFPDIQPQTTVEPTHAEPTPSTSTAGERSELAETARQLIEALQHETRPKFKNSQFMGLMRQLRDGEVVVQDGDMVPASEARPAEPTALDKGKGKAVEGGAGWANEYSTPGLQRRKSVHFESGSDQAQITEQDDAFDNADVFYDIYNRERQASSVADPQKDEWAQLQSDWDSFEATASGIKPVHPRRYQFQKNNPYLNETRMHAMHKHGAGLQQNRHGSQSVLEHEAIVQRDPTNAQAWLALGVKQQENEREQHAIDALREAVLQDPSCMPAYLALAVSYANEGDRVSVHRAIGDWMTGRGAKVRKVGGLGELGVMEGVASVDEVHNEYISGLLNMARQSSDEIDADIQIALGILLNTMEDYSKAQDCFRTALAVRPDDWLLFNRVGATLANSGGPEEALAFYYKALELNPGYIRARYNLGISRYEEAAQHLVDALVLQESEGLNNERGVTSGSLWDTLRSTCLNLQRVDLAVVCETRDLQKFIDSFHRAEA</sequence>
<feature type="region of interest" description="Disordered" evidence="9">
    <location>
        <begin position="268"/>
        <end position="295"/>
    </location>
</feature>
<dbReference type="GO" id="GO:0016560">
    <property type="term" value="P:protein import into peroxisome matrix, docking"/>
    <property type="evidence" value="ECO:0007669"/>
    <property type="project" value="TreeGrafter"/>
</dbReference>
<feature type="repeat" description="TPR" evidence="8">
    <location>
        <begin position="568"/>
        <end position="601"/>
    </location>
</feature>
<evidence type="ECO:0000313" key="11">
    <source>
        <dbReference type="Proteomes" id="UP000650533"/>
    </source>
</evidence>
<keyword evidence="7" id="KW-0576">Peroxisome</keyword>
<dbReference type="RefSeq" id="XP_043181692.1">
    <property type="nucleotide sequence ID" value="XM_043326260.1"/>
</dbReference>
<keyword evidence="5" id="KW-0677">Repeat</keyword>
<keyword evidence="4" id="KW-0963">Cytoplasm</keyword>
<evidence type="ECO:0000256" key="2">
    <source>
        <dbReference type="ARBA" id="ARBA00004496"/>
    </source>
</evidence>
<dbReference type="InterPro" id="IPR024111">
    <property type="entry name" value="PEX5/PEX5L"/>
</dbReference>
<dbReference type="Pfam" id="PF13181">
    <property type="entry name" value="TPR_8"/>
    <property type="match status" value="1"/>
</dbReference>
<dbReference type="AlphaFoldDB" id="A0A8H8NY14"/>
<evidence type="ECO:0000256" key="8">
    <source>
        <dbReference type="PROSITE-ProRule" id="PRU00339"/>
    </source>
</evidence>
<dbReference type="InterPro" id="IPR019734">
    <property type="entry name" value="TPR_rpt"/>
</dbReference>
<dbReference type="GO" id="GO:0005778">
    <property type="term" value="C:peroxisomal membrane"/>
    <property type="evidence" value="ECO:0007669"/>
    <property type="project" value="TreeGrafter"/>
</dbReference>
<dbReference type="GO" id="GO:0005829">
    <property type="term" value="C:cytosol"/>
    <property type="evidence" value="ECO:0007669"/>
    <property type="project" value="TreeGrafter"/>
</dbReference>
<dbReference type="PROSITE" id="PS50005">
    <property type="entry name" value="TPR"/>
    <property type="match status" value="2"/>
</dbReference>
<evidence type="ECO:0000313" key="10">
    <source>
        <dbReference type="EMBL" id="QRW21455.1"/>
    </source>
</evidence>
<feature type="compositionally biased region" description="Polar residues" evidence="9">
    <location>
        <begin position="41"/>
        <end position="50"/>
    </location>
</feature>
<dbReference type="PANTHER" id="PTHR10130:SF0">
    <property type="entry name" value="GH08708P"/>
    <property type="match status" value="1"/>
</dbReference>
<dbReference type="Gene3D" id="1.25.40.10">
    <property type="entry name" value="Tetratricopeptide repeat domain"/>
    <property type="match status" value="1"/>
</dbReference>
<dbReference type="SMART" id="SM00028">
    <property type="entry name" value="TPR"/>
    <property type="match status" value="3"/>
</dbReference>
<feature type="repeat" description="TPR" evidence="8">
    <location>
        <begin position="534"/>
        <end position="567"/>
    </location>
</feature>
<dbReference type="Proteomes" id="UP000650533">
    <property type="component" value="Chromosome 7"/>
</dbReference>
<reference evidence="10" key="1">
    <citation type="submission" date="2020-05" db="EMBL/GenBank/DDBJ databases">
        <title>Evolutionary and genomic comparisons of hybrid uninucleate and nonhybrid Rhizoctonia fungi.</title>
        <authorList>
            <person name="Li C."/>
            <person name="Chen X."/>
        </authorList>
    </citation>
    <scope>NUCLEOTIDE SEQUENCE</scope>
    <source>
        <strain evidence="10">AG-1 IA</strain>
    </source>
</reference>
<evidence type="ECO:0000256" key="4">
    <source>
        <dbReference type="ARBA" id="ARBA00022490"/>
    </source>
</evidence>
<dbReference type="EMBL" id="CP059664">
    <property type="protein sequence ID" value="QRW21455.1"/>
    <property type="molecule type" value="Genomic_DNA"/>
</dbReference>
<feature type="region of interest" description="Disordered" evidence="9">
    <location>
        <begin position="194"/>
        <end position="221"/>
    </location>
</feature>
<dbReference type="InterPro" id="IPR011990">
    <property type="entry name" value="TPR-like_helical_dom_sf"/>
</dbReference>
<dbReference type="PANTHER" id="PTHR10130">
    <property type="entry name" value="PEROXISOMAL TARGETING SIGNAL 1 RECEPTOR PEX5"/>
    <property type="match status" value="1"/>
</dbReference>
<feature type="compositionally biased region" description="Basic and acidic residues" evidence="9">
    <location>
        <begin position="26"/>
        <end position="39"/>
    </location>
</feature>
<evidence type="ECO:0000256" key="3">
    <source>
        <dbReference type="ARBA" id="ARBA00005348"/>
    </source>
</evidence>
<protein>
    <submittedName>
        <fullName evidence="10">Peroxisomal targeting signal 1 receptor</fullName>
    </submittedName>
</protein>
<evidence type="ECO:0000256" key="9">
    <source>
        <dbReference type="SAM" id="MobiDB-lite"/>
    </source>
</evidence>
<name>A0A8H8NY14_9AGAM</name>
<evidence type="ECO:0000256" key="5">
    <source>
        <dbReference type="ARBA" id="ARBA00022737"/>
    </source>
</evidence>
<comment type="similarity">
    <text evidence="3">Belongs to the peroxisomal targeting signal receptor family.</text>
</comment>
<evidence type="ECO:0000256" key="6">
    <source>
        <dbReference type="ARBA" id="ARBA00022803"/>
    </source>
</evidence>
<feature type="region of interest" description="Disordered" evidence="9">
    <location>
        <begin position="18"/>
        <end position="57"/>
    </location>
</feature>
<gene>
    <name evidence="10" type="ORF">RhiXN_06444</name>
</gene>
<evidence type="ECO:0000256" key="7">
    <source>
        <dbReference type="ARBA" id="ARBA00023140"/>
    </source>
</evidence>
<keyword evidence="6 8" id="KW-0802">TPR repeat</keyword>
<accession>A0A8H8NY14</accession>
<organism evidence="10 11">
    <name type="scientific">Rhizoctonia solani</name>
    <dbReference type="NCBI Taxonomy" id="456999"/>
    <lineage>
        <taxon>Eukaryota</taxon>
        <taxon>Fungi</taxon>
        <taxon>Dikarya</taxon>
        <taxon>Basidiomycota</taxon>
        <taxon>Agaricomycotina</taxon>
        <taxon>Agaricomycetes</taxon>
        <taxon>Cantharellales</taxon>
        <taxon>Ceratobasidiaceae</taxon>
        <taxon>Rhizoctonia</taxon>
    </lineage>
</organism>
<dbReference type="KEGG" id="rsx:RhiXN_06444"/>
<proteinExistence type="inferred from homology"/>
<dbReference type="Gene3D" id="6.10.280.230">
    <property type="match status" value="1"/>
</dbReference>
<evidence type="ECO:0000256" key="1">
    <source>
        <dbReference type="ARBA" id="ARBA00004275"/>
    </source>
</evidence>
<dbReference type="SUPFAM" id="SSF48452">
    <property type="entry name" value="TPR-like"/>
    <property type="match status" value="1"/>
</dbReference>